<comment type="cofactor">
    <cofactor evidence="1">
        <name>Zn(2+)</name>
        <dbReference type="ChEBI" id="CHEBI:29105"/>
    </cofactor>
</comment>
<gene>
    <name evidence="6" type="ORF">K1720_10445</name>
</gene>
<keyword evidence="3" id="KW-0378">Hydrolase</keyword>
<dbReference type="RefSeq" id="WP_251949153.1">
    <property type="nucleotide sequence ID" value="NZ_CP080572.1"/>
</dbReference>
<dbReference type="CDD" id="cd06262">
    <property type="entry name" value="metallo-hydrolase-like_MBL-fold"/>
    <property type="match status" value="1"/>
</dbReference>
<dbReference type="Gene3D" id="3.60.15.10">
    <property type="entry name" value="Ribonuclease Z/Hydroxyacylglutathione hydrolase-like"/>
    <property type="match status" value="1"/>
</dbReference>
<dbReference type="PANTHER" id="PTHR46233:SF3">
    <property type="entry name" value="HYDROXYACYLGLUTATHIONE HYDROLASE GLOC"/>
    <property type="match status" value="1"/>
</dbReference>
<dbReference type="PANTHER" id="PTHR46233">
    <property type="entry name" value="HYDROXYACYLGLUTATHIONE HYDROLASE GLOC"/>
    <property type="match status" value="1"/>
</dbReference>
<name>A0A9E7MA81_9EURY</name>
<dbReference type="Pfam" id="PF00753">
    <property type="entry name" value="Lactamase_B"/>
    <property type="match status" value="1"/>
</dbReference>
<dbReference type="Proteomes" id="UP001056425">
    <property type="component" value="Chromosome"/>
</dbReference>
<evidence type="ECO:0000313" key="7">
    <source>
        <dbReference type="Proteomes" id="UP001056425"/>
    </source>
</evidence>
<proteinExistence type="predicted"/>
<dbReference type="InterPro" id="IPR001279">
    <property type="entry name" value="Metallo-B-lactamas"/>
</dbReference>
<keyword evidence="4" id="KW-0862">Zinc</keyword>
<organism evidence="6 7">
    <name type="scientific">Thermococcus argininiproducens</name>
    <dbReference type="NCBI Taxonomy" id="2866384"/>
    <lineage>
        <taxon>Archaea</taxon>
        <taxon>Methanobacteriati</taxon>
        <taxon>Methanobacteriota</taxon>
        <taxon>Thermococci</taxon>
        <taxon>Thermococcales</taxon>
        <taxon>Thermococcaceae</taxon>
        <taxon>Thermococcus</taxon>
    </lineage>
</organism>
<dbReference type="InterPro" id="IPR036866">
    <property type="entry name" value="RibonucZ/Hydroxyglut_hydro"/>
</dbReference>
<dbReference type="KEGG" id="thei:K1720_10445"/>
<dbReference type="SMART" id="SM00849">
    <property type="entry name" value="Lactamase_B"/>
    <property type="match status" value="1"/>
</dbReference>
<dbReference type="AlphaFoldDB" id="A0A9E7MA81"/>
<evidence type="ECO:0000256" key="3">
    <source>
        <dbReference type="ARBA" id="ARBA00022801"/>
    </source>
</evidence>
<sequence>MIPIEIPPNTVMLRGVGYDSNIYLFRDGEEGLIVDTGTGVYWHKYFEVFEREDYLRGLRRVIILSTHEHFDHVGGNRRFKEFFEKMGLEVSFAAHEVAAEILEKGDDYVILSYAYGRKFAPQRVDLFIKDKDVLRIGRKELIVFHTPGHTAGSVCIYEPKEKLLFTGDTLFKGSVGRTDLPTGDFKDLVTSLEKLEGIEVDIALPGHGRPILDWKKNLKDIQKYLGVIE</sequence>
<protein>
    <submittedName>
        <fullName evidence="6">MBL fold metallo-hydrolase</fullName>
    </submittedName>
</protein>
<evidence type="ECO:0000256" key="4">
    <source>
        <dbReference type="ARBA" id="ARBA00022833"/>
    </source>
</evidence>
<evidence type="ECO:0000256" key="2">
    <source>
        <dbReference type="ARBA" id="ARBA00022723"/>
    </source>
</evidence>
<evidence type="ECO:0000259" key="5">
    <source>
        <dbReference type="SMART" id="SM00849"/>
    </source>
</evidence>
<dbReference type="SUPFAM" id="SSF56281">
    <property type="entry name" value="Metallo-hydrolase/oxidoreductase"/>
    <property type="match status" value="1"/>
</dbReference>
<dbReference type="InterPro" id="IPR051453">
    <property type="entry name" value="MBL_Glyoxalase_II"/>
</dbReference>
<dbReference type="EMBL" id="CP080572">
    <property type="protein sequence ID" value="USG99883.1"/>
    <property type="molecule type" value="Genomic_DNA"/>
</dbReference>
<accession>A0A9E7MA81</accession>
<dbReference type="GO" id="GO:0016787">
    <property type="term" value="F:hydrolase activity"/>
    <property type="evidence" value="ECO:0007669"/>
    <property type="project" value="UniProtKB-KW"/>
</dbReference>
<dbReference type="GeneID" id="72778773"/>
<reference evidence="6 7" key="1">
    <citation type="submission" date="2021-08" db="EMBL/GenBank/DDBJ databases">
        <title>Thermococcus onnuriiensis IOH2.</title>
        <authorList>
            <person name="Park Y.-J."/>
        </authorList>
    </citation>
    <scope>NUCLEOTIDE SEQUENCE [LARGE SCALE GENOMIC DNA]</scope>
    <source>
        <strain evidence="6 7">IOH2</strain>
    </source>
</reference>
<dbReference type="GO" id="GO:0046872">
    <property type="term" value="F:metal ion binding"/>
    <property type="evidence" value="ECO:0007669"/>
    <property type="project" value="UniProtKB-KW"/>
</dbReference>
<evidence type="ECO:0000256" key="1">
    <source>
        <dbReference type="ARBA" id="ARBA00001947"/>
    </source>
</evidence>
<feature type="domain" description="Metallo-beta-lactamase" evidence="5">
    <location>
        <begin position="19"/>
        <end position="207"/>
    </location>
</feature>
<evidence type="ECO:0000313" key="6">
    <source>
        <dbReference type="EMBL" id="USG99883.1"/>
    </source>
</evidence>
<keyword evidence="7" id="KW-1185">Reference proteome</keyword>
<keyword evidence="2" id="KW-0479">Metal-binding</keyword>